<sequence>MGLAAYKIVADGKDITDIIRPLFVSLTITDEAGKNSDSFSLTLVDDGKIAFPKSEATLQIATGRSGEKLQERGSFTVNSVKLVSPENLIVLSGDAANLSGEFKNQRDYTWENVTLKALVETVAGRCGYQPAVSDVYAGTTITHRLQTGQSDADLLTELANEHNATMKVAKEKLIFFPRGDNQTVSGKTLPPLPLHLSDEVKAEITLSGAAKYKAVVAKWHDADTAQTNSVRVGEGEGKAKHLNIAYPDEASARAAAEAALYEAQRAEYQLEISGRFQGS</sequence>
<reference evidence="1" key="1">
    <citation type="submission" date="2022-07" db="EMBL/GenBank/DDBJ databases">
        <title>Genome sequencing of Photobacterium atrarenae GJH2-4.</title>
        <authorList>
            <person name="Park S.-J."/>
        </authorList>
    </citation>
    <scope>NUCLEOTIDE SEQUENCE</scope>
    <source>
        <strain evidence="1">GJH2-4</strain>
    </source>
</reference>
<accession>A0ABY5GNF0</accession>
<name>A0ABY5GNF0_9GAMM</name>
<evidence type="ECO:0000313" key="1">
    <source>
        <dbReference type="EMBL" id="UTV30874.1"/>
    </source>
</evidence>
<gene>
    <name evidence="1" type="ORF">NNL38_20165</name>
</gene>
<keyword evidence="2" id="KW-1185">Reference proteome</keyword>
<dbReference type="SUPFAM" id="SSF69279">
    <property type="entry name" value="Phage tail proteins"/>
    <property type="match status" value="1"/>
</dbReference>
<dbReference type="RefSeq" id="WP_255392245.1">
    <property type="nucleotide sequence ID" value="NZ_CP101509.1"/>
</dbReference>
<protein>
    <submittedName>
        <fullName evidence="1">Contractile injection system protein, VgrG/Pvc8 family</fullName>
    </submittedName>
</protein>
<organism evidence="1 2">
    <name type="scientific">Photobacterium atrarenae</name>
    <dbReference type="NCBI Taxonomy" id="865757"/>
    <lineage>
        <taxon>Bacteria</taxon>
        <taxon>Pseudomonadati</taxon>
        <taxon>Pseudomonadota</taxon>
        <taxon>Gammaproteobacteria</taxon>
        <taxon>Vibrionales</taxon>
        <taxon>Vibrionaceae</taxon>
        <taxon>Photobacterium</taxon>
    </lineage>
</organism>
<dbReference type="Proteomes" id="UP001057998">
    <property type="component" value="Chromosome 2"/>
</dbReference>
<proteinExistence type="predicted"/>
<dbReference type="EMBL" id="CP101509">
    <property type="protein sequence ID" value="UTV30874.1"/>
    <property type="molecule type" value="Genomic_DNA"/>
</dbReference>
<evidence type="ECO:0000313" key="2">
    <source>
        <dbReference type="Proteomes" id="UP001057998"/>
    </source>
</evidence>